<feature type="domain" description="Protein kinase" evidence="2">
    <location>
        <begin position="267"/>
        <end position="561"/>
    </location>
</feature>
<dbReference type="EMBL" id="SDEE01001427">
    <property type="protein sequence ID" value="RXW12073.1"/>
    <property type="molecule type" value="Genomic_DNA"/>
</dbReference>
<accession>A0A4Q2CZ34</accession>
<dbReference type="Proteomes" id="UP000290288">
    <property type="component" value="Unassembled WGS sequence"/>
</dbReference>
<comment type="caution">
    <text evidence="3">The sequence shown here is derived from an EMBL/GenBank/DDBJ whole genome shotgun (WGS) entry which is preliminary data.</text>
</comment>
<feature type="region of interest" description="Disordered" evidence="1">
    <location>
        <begin position="319"/>
        <end position="347"/>
    </location>
</feature>
<name>A0A4Q2CZ34_9AGAR</name>
<dbReference type="Pfam" id="PF00069">
    <property type="entry name" value="Pkinase"/>
    <property type="match status" value="1"/>
</dbReference>
<evidence type="ECO:0000256" key="1">
    <source>
        <dbReference type="SAM" id="MobiDB-lite"/>
    </source>
</evidence>
<dbReference type="GO" id="GO:0004672">
    <property type="term" value="F:protein kinase activity"/>
    <property type="evidence" value="ECO:0007669"/>
    <property type="project" value="InterPro"/>
</dbReference>
<dbReference type="PANTHER" id="PTHR24347">
    <property type="entry name" value="SERINE/THREONINE-PROTEIN KINASE"/>
    <property type="match status" value="1"/>
</dbReference>
<protein>
    <recommendedName>
        <fullName evidence="2">Protein kinase domain-containing protein</fullName>
    </recommendedName>
</protein>
<dbReference type="Gene3D" id="1.10.510.10">
    <property type="entry name" value="Transferase(Phosphotransferase) domain 1"/>
    <property type="match status" value="1"/>
</dbReference>
<evidence type="ECO:0000313" key="3">
    <source>
        <dbReference type="EMBL" id="RXW12073.1"/>
    </source>
</evidence>
<keyword evidence="4" id="KW-1185">Reference proteome</keyword>
<evidence type="ECO:0000313" key="4">
    <source>
        <dbReference type="Proteomes" id="UP000290288"/>
    </source>
</evidence>
<dbReference type="STRING" id="2316362.A0A4Q2CZ34"/>
<dbReference type="SUPFAM" id="SSF56112">
    <property type="entry name" value="Protein kinase-like (PK-like)"/>
    <property type="match status" value="1"/>
</dbReference>
<dbReference type="InterPro" id="IPR008271">
    <property type="entry name" value="Ser/Thr_kinase_AS"/>
</dbReference>
<dbReference type="PROSITE" id="PS00108">
    <property type="entry name" value="PROTEIN_KINASE_ST"/>
    <property type="match status" value="1"/>
</dbReference>
<sequence>MPQGYEDTVIIASQKSKFSNEDLFINGLADATKDNHGVNLFEELLKRRRGVAPDGSSPMSKYDFVKYVALKKDVLSTFDNYFDLQQQDASALADELEFHHVLQLIVFDYFGTAKAGGGKRYTECIAKATIFVPLVTGMRDDVLQGRVDIGFGNHSWSTRLIVNVQKDGKKGIYHAYRPKSDFLIGFDGLPVYLTEVQSQPSGGDQYRMFAQGAAIVRFANKNIKMFQEKKNFYLMAVYIWWTGMAERYILYQEEGDHWTVHRVLRSFDLSTLIGRVEFSQELYNFRSFIKSQDWRQEIITIAQFRRTINNFADGIPSFCSRSRDPGGEEGEEEGHDGNQTKRLKTGPSDSYAAEQLESNGYIVDPIVPEDKGNARQFTKVFTVYQESDILRTTPLIAKRVAKSSNELAILTYLCANASPSPHIITAIDSFTAKAESYLILPKHHRIDSISPEPLRGDIVQPCRSLLDGVAYLHKNRIAHLDLKPDNLVYNNAGQLKIIDFGLAVRVEGEDTEVQGYCGTQGWTAPEVGEIGGPRRRYSAIKADRTTIIGELKRTAIGASLE</sequence>
<dbReference type="PROSITE" id="PS50011">
    <property type="entry name" value="PROTEIN_KINASE_DOM"/>
    <property type="match status" value="1"/>
</dbReference>
<dbReference type="GO" id="GO:0005524">
    <property type="term" value="F:ATP binding"/>
    <property type="evidence" value="ECO:0007669"/>
    <property type="project" value="InterPro"/>
</dbReference>
<dbReference type="AlphaFoldDB" id="A0A4Q2CZ34"/>
<dbReference type="SMART" id="SM00220">
    <property type="entry name" value="S_TKc"/>
    <property type="match status" value="1"/>
</dbReference>
<dbReference type="OrthoDB" id="4062651at2759"/>
<evidence type="ECO:0000259" key="2">
    <source>
        <dbReference type="PROSITE" id="PS50011"/>
    </source>
</evidence>
<dbReference type="InterPro" id="IPR000719">
    <property type="entry name" value="Prot_kinase_dom"/>
</dbReference>
<organism evidence="3 4">
    <name type="scientific">Candolleomyces aberdarensis</name>
    <dbReference type="NCBI Taxonomy" id="2316362"/>
    <lineage>
        <taxon>Eukaryota</taxon>
        <taxon>Fungi</taxon>
        <taxon>Dikarya</taxon>
        <taxon>Basidiomycota</taxon>
        <taxon>Agaricomycotina</taxon>
        <taxon>Agaricomycetes</taxon>
        <taxon>Agaricomycetidae</taxon>
        <taxon>Agaricales</taxon>
        <taxon>Agaricineae</taxon>
        <taxon>Psathyrellaceae</taxon>
        <taxon>Candolleomyces</taxon>
    </lineage>
</organism>
<dbReference type="InterPro" id="IPR011009">
    <property type="entry name" value="Kinase-like_dom_sf"/>
</dbReference>
<gene>
    <name evidence="3" type="ORF">EST38_g13781</name>
</gene>
<proteinExistence type="predicted"/>
<reference evidence="3 4" key="1">
    <citation type="submission" date="2019-01" db="EMBL/GenBank/DDBJ databases">
        <title>Draft genome sequence of Psathyrella aberdarensis IHI B618.</title>
        <authorList>
            <person name="Buettner E."/>
            <person name="Kellner H."/>
        </authorList>
    </citation>
    <scope>NUCLEOTIDE SEQUENCE [LARGE SCALE GENOMIC DNA]</scope>
    <source>
        <strain evidence="3 4">IHI B618</strain>
    </source>
</reference>